<dbReference type="InterPro" id="IPR010994">
    <property type="entry name" value="RuvA_2-like"/>
</dbReference>
<dbReference type="EMBL" id="PHFL01000073">
    <property type="protein sequence ID" value="RFM22838.1"/>
    <property type="molecule type" value="Genomic_DNA"/>
</dbReference>
<comment type="caution">
    <text evidence="1">The sequence shown here is derived from an EMBL/GenBank/DDBJ whole genome shotgun (WGS) entry which is preliminary data.</text>
</comment>
<dbReference type="InterPro" id="IPR051675">
    <property type="entry name" value="Endo/Exo/Phosphatase_dom_1"/>
</dbReference>
<dbReference type="Pfam" id="PF12836">
    <property type="entry name" value="HHH_3"/>
    <property type="match status" value="1"/>
</dbReference>
<evidence type="ECO:0000313" key="2">
    <source>
        <dbReference type="Proteomes" id="UP000266389"/>
    </source>
</evidence>
<evidence type="ECO:0000313" key="1">
    <source>
        <dbReference type="EMBL" id="RFM22838.1"/>
    </source>
</evidence>
<sequence length="395" mass="44183">MSRTDLMTMHGQMTRAKLRQTQKRAMKHFMKCLVLLSLWLWICPMLAAQSVRLDKGARAIGVGGAFTGLANSAFALFYNPAGLMLLSSREVSFFYAQPFGLTELADFCAVYADPQTLPQGFGAFGAAVRRFGFELYNETALSIAYANVFERRFFFGVNLSYQLTAVQGYGNAGAFGVDAGILVLITPELSLGVSAINLNRPSMGISSEPLAQVYMAGLSYRLLKNLRAFLDVEKDIRYPLSFKSGLEFDAVQYVSLRAGFSTEPQRISGGIGVHYAMVDADYAFLTHPELGLSHHLTLSLRLGGTSETAQDDFDRLIDEAFMVKPPIKEGERINLNTATFQDLMRLPRMTRALADHILRYRQEYKRFESVEELKNIRGVSEVLFSAWQRFLFVEP</sequence>
<organism evidence="1 2">
    <name type="scientific">Candidatus Thermochlorobacter aerophilus</name>
    <dbReference type="NCBI Taxonomy" id="1868324"/>
    <lineage>
        <taxon>Bacteria</taxon>
        <taxon>Pseudomonadati</taxon>
        <taxon>Chlorobiota</taxon>
        <taxon>Chlorobiia</taxon>
        <taxon>Chlorobiales</taxon>
        <taxon>Candidatus Thermochlorobacteriaceae</taxon>
        <taxon>Candidatus Thermochlorobacter</taxon>
    </lineage>
</organism>
<dbReference type="AlphaFoldDB" id="A0A395LXJ7"/>
<accession>A0A395LXJ7</accession>
<gene>
    <name evidence="1" type="ORF">D0433_14120</name>
</gene>
<dbReference type="SUPFAM" id="SSF56935">
    <property type="entry name" value="Porins"/>
    <property type="match status" value="1"/>
</dbReference>
<dbReference type="PANTHER" id="PTHR21180:SF32">
    <property type="entry name" value="ENDONUCLEASE_EXONUCLEASE_PHOSPHATASE FAMILY DOMAIN-CONTAINING PROTEIN 1"/>
    <property type="match status" value="1"/>
</dbReference>
<reference evidence="1 2" key="1">
    <citation type="journal article" date="2011" name="ISME J.">
        <title>Community ecology of hot spring cyanobacterial mats: predominant populations and their functional potential.</title>
        <authorList>
            <person name="Klatt C.G."/>
            <person name="Wood J.M."/>
            <person name="Rusch D.B."/>
            <person name="Bateson M.M."/>
            <person name="Hamamura N."/>
            <person name="Heidelberg J.F."/>
            <person name="Grossman A.R."/>
            <person name="Bhaya D."/>
            <person name="Cohan F.M."/>
            <person name="Kuhl M."/>
            <person name="Bryant D.A."/>
            <person name="Ward D.M."/>
        </authorList>
    </citation>
    <scope>NUCLEOTIDE SEQUENCE [LARGE SCALE GENOMIC DNA]</scope>
    <source>
        <strain evidence="1">OS</strain>
    </source>
</reference>
<protein>
    <recommendedName>
        <fullName evidence="3">Helix-hairpin-helix domain-containing protein</fullName>
    </recommendedName>
</protein>
<dbReference type="SUPFAM" id="SSF47781">
    <property type="entry name" value="RuvA domain 2-like"/>
    <property type="match status" value="1"/>
</dbReference>
<proteinExistence type="predicted"/>
<dbReference type="Proteomes" id="UP000266389">
    <property type="component" value="Unassembled WGS sequence"/>
</dbReference>
<dbReference type="PANTHER" id="PTHR21180">
    <property type="entry name" value="ENDONUCLEASE/EXONUCLEASE/PHOSPHATASE FAMILY DOMAIN-CONTAINING PROTEIN 1"/>
    <property type="match status" value="1"/>
</dbReference>
<dbReference type="Gene3D" id="2.40.160.60">
    <property type="entry name" value="Outer membrane protein transport protein (OMPP1/FadL/TodX)"/>
    <property type="match status" value="1"/>
</dbReference>
<evidence type="ECO:0008006" key="3">
    <source>
        <dbReference type="Google" id="ProtNLM"/>
    </source>
</evidence>
<dbReference type="Gene3D" id="1.10.150.320">
    <property type="entry name" value="Photosystem II 12 kDa extrinsic protein"/>
    <property type="match status" value="1"/>
</dbReference>
<name>A0A395LXJ7_9BACT</name>